<dbReference type="OMA" id="MGFIITE"/>
<name>A8B6U9_GIAIC</name>
<gene>
    <name evidence="1" type="ORF">GL50803_006582</name>
</gene>
<dbReference type="GeneID" id="5701978"/>
<accession>A8B6U9</accession>
<protein>
    <submittedName>
        <fullName evidence="1">Uncharacterized protein</fullName>
    </submittedName>
</protein>
<evidence type="ECO:0000313" key="2">
    <source>
        <dbReference type="Proteomes" id="UP000001548"/>
    </source>
</evidence>
<dbReference type="EMBL" id="AACB03000005">
    <property type="protein sequence ID" value="KAE8301855.1"/>
    <property type="molecule type" value="Genomic_DNA"/>
</dbReference>
<dbReference type="HOGENOM" id="CLU_241849_0_0_1"/>
<comment type="caution">
    <text evidence="1">The sequence shown here is derived from an EMBL/GenBank/DDBJ whole genome shotgun (WGS) entry which is preliminary data.</text>
</comment>
<sequence length="1670" mass="184270">MTKKLNVRRVDMRPISDPSSLQSNATQQDDQALITIRKDCDVREERCISLAQVAQFNQSAMFQLFGVAPIILQNGEAVNLTSTDLVHVLGALCLKTPAAWYSLVTFVLKSSIDLITLAALDHSTLLSEAVSLDVLLELFYSTGLLGLSGRAYYCATHLLTLGSHSIFGSGNVLLVVKGGREILEDLAMPPSALQRVRLVASPSTRRRMVKLTLPPFYVEANLQPDQAFSSAPSTSQVKEFGLITRVTSTSFSVTTTSCIYANLALDLLPYNCNSGIASVDPFSVLLQGVLLTTEPVVQQASSGTQRVVTSVRLYPTYLSEFVEILSIEPCVPSSGASAHTKKLEDQPLSINQSPAFTAHASSTKAEKVEPSKALRDTFWAAVALRVTVAGYSFIILAISRLSRLLYEVLVQIGSPLYCLWTASNLCVMDLYVSSETPSLLPSWSIRASSLLHTGLLIVDIQLPIRFYGKVDNDTSDLLLEIATTGREHQLFNISAAQYKSLIGFITRTAPVSIDLDVKTITSLWSDVRVAQFSATNQHITSNSLAASNISKSPLLYSQSFAGIYSHLSCLPGVSCQSCSSVEEHELLLRTGEVSCSLCGGLSTWTAVVCAHVARFTIPVPFEVIWYANAPLVFLSSNTPLGGELSPGNSNAVRERVLEAMLSHGINRSNSSAPCVFVHTNTLMCAILRYISLSERAGSSHLADSSDFPILEEGDSLLGQCTCAELFFNGKSICLTEIEVISLRCKGTGFISFDTSFTPLLRDEQTPAKPVLPAISSVPDLLIDVPGSPANPFLISNGINLSTPKYYFDQSPESLFDPTFLEEASNPPSPSTSICLSQQQSFSVPQFKTSVEQGPSGVYHRVDSGLLFPLTNSNSNSMLLFPAIDAPAPVSNNPFITSSAVSTPKRTFFPVITNITDVSELSSDVRTHSYLNPQTASDTTRTNGLSCYDENHSTTGSFHESVDLLATLDCSRHLFFSQGMSNISLEGLRSVVGYVRYHFPSFNLAVISFEDPLRVDGWVHSLAIWTVPASMQNSRICYRKTPSAQSKQGKNVHDDTPEFKRPFFARARVRCTVVPFNGTSAVYIALDVRFLDYYNPCDGVLATKDLWGKMKRGKRQAVEGAATSARVIHASVYWQESTKRAETHTSFGFVRLCNGYERHFSTNTPTNYLGHLVTITLTSHNKTHRNTCELHGSLLRPPIQQHWLIGRVVLLLRGKECEQLGQHVLDLMNSSFRTKIVSPTIETPGKLSKMTLVMGFIITEYYQNTHVDCSFFRLILPKLVADRLEVGMLLRYTLKEGAYHKVMDISDSLYSSPCGLLNDILDADETKNSELYEFNVLPNGTHVYVIDQATPPDMLEGNSRRLSCWAVDNISFVTDTFKGRYRYIESRKCRGIEPEESFFVRYGRYLSSNRATLIYLPRPALEIQPSLFSQSEIYFYMVHFVYNEQKSGVSAEANSLVKSVTKERVLGPKVGRIHPLKLPWIGHNNVVYLFIPESISSIISSTDILTCLLQCVVPSEKFSFKSPDYMGPYIVPTIALLMLHSRLFVYARQILKVEEFSSAQRWARSIMNGVTTGSIPVVASDARLSLKFTRELFMNGVDALQLETIESPASPTTSSLQLSPVKKFNKSCFWCYTVQTISVRNPSVHATEFLGPRTPTPAEVKSTYPCNSLEF</sequence>
<keyword evidence="2" id="KW-1185">Reference proteome</keyword>
<dbReference type="Proteomes" id="UP000001548">
    <property type="component" value="Unassembled WGS sequence"/>
</dbReference>
<proteinExistence type="predicted"/>
<reference evidence="1 2" key="1">
    <citation type="journal article" date="2007" name="Science">
        <title>Genomic minimalism in the early diverging intestinal parasite Giardia lamblia.</title>
        <authorList>
            <person name="Morrison H.G."/>
            <person name="McArthur A.G."/>
            <person name="Gillin F.D."/>
            <person name="Aley S.B."/>
            <person name="Adam R.D."/>
            <person name="Olsen G.J."/>
            <person name="Best A.A."/>
            <person name="Cande W.Z."/>
            <person name="Chen F."/>
            <person name="Cipriano M.J."/>
            <person name="Davids B.J."/>
            <person name="Dawson S.C."/>
            <person name="Elmendorf H.G."/>
            <person name="Hehl A.B."/>
            <person name="Holder M.E."/>
            <person name="Huse S.M."/>
            <person name="Kim U.U."/>
            <person name="Lasek-Nesselquist E."/>
            <person name="Manning G."/>
            <person name="Nigam A."/>
            <person name="Nixon J.E."/>
            <person name="Palm D."/>
            <person name="Passamaneck N.E."/>
            <person name="Prabhu A."/>
            <person name="Reich C.I."/>
            <person name="Reiner D.S."/>
            <person name="Samuelson J."/>
            <person name="Svard S.G."/>
            <person name="Sogin M.L."/>
        </authorList>
    </citation>
    <scope>NUCLEOTIDE SEQUENCE [LARGE SCALE GENOMIC DNA]</scope>
    <source>
        <strain evidence="1 2">WB C6</strain>
    </source>
</reference>
<dbReference type="RefSeq" id="XP_001709060.1">
    <property type="nucleotide sequence ID" value="XM_001709008.1"/>
</dbReference>
<dbReference type="VEuPathDB" id="GiardiaDB:GL50803_6582"/>
<evidence type="ECO:0000313" key="1">
    <source>
        <dbReference type="EMBL" id="KAE8301855.1"/>
    </source>
</evidence>
<dbReference type="KEGG" id="gla:GL50803_006582"/>
<organism evidence="1 2">
    <name type="scientific">Giardia intestinalis (strain ATCC 50803 / WB clone C6)</name>
    <name type="common">Giardia lamblia</name>
    <dbReference type="NCBI Taxonomy" id="184922"/>
    <lineage>
        <taxon>Eukaryota</taxon>
        <taxon>Metamonada</taxon>
        <taxon>Diplomonadida</taxon>
        <taxon>Hexamitidae</taxon>
        <taxon>Giardiinae</taxon>
        <taxon>Giardia</taxon>
    </lineage>
</organism>